<evidence type="ECO:0000313" key="3">
    <source>
        <dbReference type="Proteomes" id="UP000316759"/>
    </source>
</evidence>
<dbReference type="OrthoDB" id="10257697at2759"/>
<organism evidence="2 3">
    <name type="scientific">Fasciola gigantica</name>
    <name type="common">Giant liver fluke</name>
    <dbReference type="NCBI Taxonomy" id="46835"/>
    <lineage>
        <taxon>Eukaryota</taxon>
        <taxon>Metazoa</taxon>
        <taxon>Spiralia</taxon>
        <taxon>Lophotrochozoa</taxon>
        <taxon>Platyhelminthes</taxon>
        <taxon>Trematoda</taxon>
        <taxon>Digenea</taxon>
        <taxon>Plagiorchiida</taxon>
        <taxon>Echinostomata</taxon>
        <taxon>Echinostomatoidea</taxon>
        <taxon>Fasciolidae</taxon>
        <taxon>Fasciola</taxon>
    </lineage>
</organism>
<protein>
    <submittedName>
        <fullName evidence="2">Uncharacterized protein</fullName>
    </submittedName>
</protein>
<keyword evidence="1" id="KW-0472">Membrane</keyword>
<gene>
    <name evidence="2" type="ORF">FGIG_07053</name>
</gene>
<dbReference type="Proteomes" id="UP000316759">
    <property type="component" value="Unassembled WGS sequence"/>
</dbReference>
<feature type="transmembrane region" description="Helical" evidence="1">
    <location>
        <begin position="12"/>
        <end position="32"/>
    </location>
</feature>
<sequence length="140" mass="15869">MRFNQRDIEGKLLLFLLTVGAAIGLQTSLFSLQLNSLLRIFESISWILSSWISSWRLSSNLRSTNLFEAINPNADLDPQLSLPSCLRYPFHMSELQKHVHLTILGYVFKVPLDDPIFGLHGPNASLTVTMFTPNLRSQIL</sequence>
<keyword evidence="1" id="KW-0812">Transmembrane</keyword>
<dbReference type="AlphaFoldDB" id="A0A504YDI4"/>
<evidence type="ECO:0000256" key="1">
    <source>
        <dbReference type="SAM" id="Phobius"/>
    </source>
</evidence>
<keyword evidence="3" id="KW-1185">Reference proteome</keyword>
<dbReference type="EMBL" id="SUNJ01011881">
    <property type="protein sequence ID" value="TPP58556.1"/>
    <property type="molecule type" value="Genomic_DNA"/>
</dbReference>
<keyword evidence="1" id="KW-1133">Transmembrane helix</keyword>
<evidence type="ECO:0000313" key="2">
    <source>
        <dbReference type="EMBL" id="TPP58556.1"/>
    </source>
</evidence>
<reference evidence="2 3" key="1">
    <citation type="submission" date="2019-04" db="EMBL/GenBank/DDBJ databases">
        <title>Annotation for the trematode Fasciola gigantica.</title>
        <authorList>
            <person name="Choi Y.-J."/>
        </authorList>
    </citation>
    <scope>NUCLEOTIDE SEQUENCE [LARGE SCALE GENOMIC DNA]</scope>
    <source>
        <strain evidence="2">Uganda_cow_1</strain>
    </source>
</reference>
<accession>A0A504YDI4</accession>
<name>A0A504YDI4_FASGI</name>
<comment type="caution">
    <text evidence="2">The sequence shown here is derived from an EMBL/GenBank/DDBJ whole genome shotgun (WGS) entry which is preliminary data.</text>
</comment>
<proteinExistence type="predicted"/>